<sequence length="486" mass="52932">MALFERKPFAELGSDRLKTLASVKNRQNGLLLSETSPSFKQQQFASSPFKQQPLQSPAAARKRRAPSAFEDPEEDCENQDPSLFSPTKKSKSIDGVSKPSHFSLSVVSSPSKHHSTPTTPFFTTPPVPSVRKALSSQKPRTTNSTPISLTRGSPKHKRVGLLSKRRASSSPFRRVDPPSFTPSSTPGASLPFSIDAALKGSIPDYTPKSSISHSAPKDVSPLPLSLPVSGPTGAVPHASMPSSWFFDIYQDTADEEAAIFMEHSASILDISSDDEEEVKKRATEELGKENVPPEGFVPATWARGMVDGELVQTPATEEATKIGMVEKIKAVLKDEMDVEVNRKPLRALAVEDFYPKSEKQEEEEEEEEEWEEEYEEEEEEKVWAKSSVRPSGLSKEFSFSVEAREREEAAKEAEGNSPVEDKVADVASTTGGPIAHQESIQISDEKDVPSSITTAPNAQPTTSVEDATTPIISATEAAQQITIPAV</sequence>
<evidence type="ECO:0000313" key="2">
    <source>
        <dbReference type="EMBL" id="KAF2276461.1"/>
    </source>
</evidence>
<reference evidence="2" key="1">
    <citation type="journal article" date="2020" name="Stud. Mycol.">
        <title>101 Dothideomycetes genomes: a test case for predicting lifestyles and emergence of pathogens.</title>
        <authorList>
            <person name="Haridas S."/>
            <person name="Albert R."/>
            <person name="Binder M."/>
            <person name="Bloem J."/>
            <person name="Labutti K."/>
            <person name="Salamov A."/>
            <person name="Andreopoulos B."/>
            <person name="Baker S."/>
            <person name="Barry K."/>
            <person name="Bills G."/>
            <person name="Bluhm B."/>
            <person name="Cannon C."/>
            <person name="Castanera R."/>
            <person name="Culley D."/>
            <person name="Daum C."/>
            <person name="Ezra D."/>
            <person name="Gonzalez J."/>
            <person name="Henrissat B."/>
            <person name="Kuo A."/>
            <person name="Liang C."/>
            <person name="Lipzen A."/>
            <person name="Lutzoni F."/>
            <person name="Magnuson J."/>
            <person name="Mondo S."/>
            <person name="Nolan M."/>
            <person name="Ohm R."/>
            <person name="Pangilinan J."/>
            <person name="Park H.-J."/>
            <person name="Ramirez L."/>
            <person name="Alfaro M."/>
            <person name="Sun H."/>
            <person name="Tritt A."/>
            <person name="Yoshinaga Y."/>
            <person name="Zwiers L.-H."/>
            <person name="Turgeon B."/>
            <person name="Goodwin S."/>
            <person name="Spatafora J."/>
            <person name="Crous P."/>
            <person name="Grigoriev I."/>
        </authorList>
    </citation>
    <scope>NUCLEOTIDE SEQUENCE</scope>
    <source>
        <strain evidence="2">CBS 379.55</strain>
    </source>
</reference>
<feature type="region of interest" description="Disordered" evidence="1">
    <location>
        <begin position="32"/>
        <end position="192"/>
    </location>
</feature>
<dbReference type="AlphaFoldDB" id="A0A6A6JIR2"/>
<dbReference type="GeneID" id="54549756"/>
<evidence type="ECO:0000256" key="1">
    <source>
        <dbReference type="SAM" id="MobiDB-lite"/>
    </source>
</evidence>
<feature type="compositionally biased region" description="Polar residues" evidence="1">
    <location>
        <begin position="32"/>
        <end position="55"/>
    </location>
</feature>
<evidence type="ECO:0000313" key="3">
    <source>
        <dbReference type="Proteomes" id="UP000800097"/>
    </source>
</evidence>
<feature type="region of interest" description="Disordered" evidence="1">
    <location>
        <begin position="356"/>
        <end position="468"/>
    </location>
</feature>
<organism evidence="2 3">
    <name type="scientific">Westerdykella ornata</name>
    <dbReference type="NCBI Taxonomy" id="318751"/>
    <lineage>
        <taxon>Eukaryota</taxon>
        <taxon>Fungi</taxon>
        <taxon>Dikarya</taxon>
        <taxon>Ascomycota</taxon>
        <taxon>Pezizomycotina</taxon>
        <taxon>Dothideomycetes</taxon>
        <taxon>Pleosporomycetidae</taxon>
        <taxon>Pleosporales</taxon>
        <taxon>Sporormiaceae</taxon>
        <taxon>Westerdykella</taxon>
    </lineage>
</organism>
<dbReference type="Proteomes" id="UP000800097">
    <property type="component" value="Unassembled WGS sequence"/>
</dbReference>
<feature type="compositionally biased region" description="Acidic residues" evidence="1">
    <location>
        <begin position="360"/>
        <end position="380"/>
    </location>
</feature>
<feature type="compositionally biased region" description="Low complexity" evidence="1">
    <location>
        <begin position="97"/>
        <end position="122"/>
    </location>
</feature>
<protein>
    <submittedName>
        <fullName evidence="2">Uncharacterized protein</fullName>
    </submittedName>
</protein>
<gene>
    <name evidence="2" type="ORF">EI97DRAFT_40609</name>
</gene>
<accession>A0A6A6JIR2</accession>
<feature type="compositionally biased region" description="Basic residues" evidence="1">
    <location>
        <begin position="153"/>
        <end position="167"/>
    </location>
</feature>
<keyword evidence="3" id="KW-1185">Reference proteome</keyword>
<dbReference type="RefSeq" id="XP_033654000.1">
    <property type="nucleotide sequence ID" value="XM_033796581.1"/>
</dbReference>
<feature type="compositionally biased region" description="Polar residues" evidence="1">
    <location>
        <begin position="134"/>
        <end position="151"/>
    </location>
</feature>
<dbReference type="OrthoDB" id="425602at2759"/>
<feature type="compositionally biased region" description="Basic and acidic residues" evidence="1">
    <location>
        <begin position="402"/>
        <end position="424"/>
    </location>
</feature>
<dbReference type="EMBL" id="ML986493">
    <property type="protein sequence ID" value="KAF2276461.1"/>
    <property type="molecule type" value="Genomic_DNA"/>
</dbReference>
<proteinExistence type="predicted"/>
<feature type="compositionally biased region" description="Polar residues" evidence="1">
    <location>
        <begin position="450"/>
        <end position="468"/>
    </location>
</feature>
<name>A0A6A6JIR2_WESOR</name>